<dbReference type="InterPro" id="IPR023213">
    <property type="entry name" value="CAT-like_dom_sf"/>
</dbReference>
<dbReference type="Pfam" id="PF00550">
    <property type="entry name" value="PP-binding"/>
    <property type="match status" value="1"/>
</dbReference>
<dbReference type="FunFam" id="3.30.559.10:FF:000012">
    <property type="entry name" value="Non-ribosomal peptide synthetase"/>
    <property type="match status" value="1"/>
</dbReference>
<dbReference type="CDD" id="cd19531">
    <property type="entry name" value="LCL_NRPS-like"/>
    <property type="match status" value="1"/>
</dbReference>
<dbReference type="FunFam" id="3.30.300.30:FF:000010">
    <property type="entry name" value="Enterobactin synthetase component F"/>
    <property type="match status" value="1"/>
</dbReference>
<comment type="similarity">
    <text evidence="2">Belongs to the ATP-dependent AMP-binding enzyme family.</text>
</comment>
<dbReference type="SUPFAM" id="SSF52777">
    <property type="entry name" value="CoA-dependent acyltransferases"/>
    <property type="match status" value="4"/>
</dbReference>
<dbReference type="CDD" id="cd17643">
    <property type="entry name" value="A_NRPS_Cytc1-like"/>
    <property type="match status" value="1"/>
</dbReference>
<keyword evidence="9" id="KW-1185">Reference proteome</keyword>
<dbReference type="GO" id="GO:0050157">
    <property type="term" value="F:ornithine racemase activity"/>
    <property type="evidence" value="ECO:0007669"/>
    <property type="project" value="UniProtKB-EC"/>
</dbReference>
<dbReference type="InterPro" id="IPR010060">
    <property type="entry name" value="NRPS_synth"/>
</dbReference>
<proteinExistence type="inferred from homology"/>
<comment type="cofactor">
    <cofactor evidence="1">
        <name>pantetheine 4'-phosphate</name>
        <dbReference type="ChEBI" id="CHEBI:47942"/>
    </cofactor>
</comment>
<dbReference type="InterPro" id="IPR006162">
    <property type="entry name" value="Ppantetheine_attach_site"/>
</dbReference>
<evidence type="ECO:0000256" key="2">
    <source>
        <dbReference type="ARBA" id="ARBA00006432"/>
    </source>
</evidence>
<dbReference type="InterPro" id="IPR020806">
    <property type="entry name" value="PKS_PP-bd"/>
</dbReference>
<dbReference type="Gene3D" id="3.30.559.10">
    <property type="entry name" value="Chloramphenicol acetyltransferase-like domain"/>
    <property type="match status" value="2"/>
</dbReference>
<sequence>MTVHFSEKPPTDTRDSANASEEEVFAFPTSFAQQRLWFIDQLEPGNPFYNLPAAVLLKGRLNVIVLERSFKEIVRRHEALRTTFATADGQPVQVIRQQFNFGLQVLNLQQLAETEREEKVKQLAAEEASKPFDLTKGPLLRASLLQLDAEEYVLLLTLHHIIFDGWSIGVFLQELAALYEAFSIGKPSPLPELPIQYADFAIWQREWLAGNRLQTQLNYWKKQLSGAPPLLELPADRPRPPVQTYRGAKESFLIPKTLTAALKKLSRQENATLFMTLLAAFKTLLYRYTGQADIPVGSPIANRNRAEIQGLIGFFVNTLVLRTDLSGDRTFRQLLDRIREVSLEAYAHQDLPFEKLVEELQPDRNLSYNPLFQVAFVLQTAPVAAESIAGLNLTLLDVENQTAKVDLTLYLEEKQEEISGQFEYSTDLFDAVTIRRMAGHFLTLLEGIAANPDRRIEELPLLGEKERHQLLVEWNDTRADYSSDRCIHQLFEAQVDRTPDAIAVVFEDQKLTYRELNERANQLAHYLQKLGVKPEVLVGICTGRSLDTIVGILGILKAGGAYVPLDPANPRDRLAFILEDAQVNVLLTEEKLLQTLPKCSAQILCIDRDKSAFSQHSKENPASATTAENLAYIIYTSGSTGIPKGVLVPHSNVVRLFAATQSWYNFNEQDVWTLFHSYAFDFSVWEIWGALVYGGRLAIVPYSVSRSPQDFYSLLCKEKVTVLNQTPSAFYQLIKTEESVGIGENLSLRLVIFGGEALDLQSLKPWFDRHGDRHPQLVNMYGITETTVHVTYRPLTAADLSKNASLIGRPIPDLQVYLLDRNCQPVPIGIPGEIYVGGAGVARGYLDRSELTADRFIPNPFNDSLKARLYKSGDLARYLPNGDIEYLGRIDHQVKVRGFRIELGEIEAALGQHPDVARAVVVVREDVPSDQRLVAYIIANSATQNKHSILIRELRCFLKEKLPEYMIPAAFVTLETLPLTNNGKVDRKALPAPDRDRPELEEAFAAPSTAIEKILAEIWAQVLGLEQVGIDDNFFELGGDSILSIQVISQANRAGLRLTPKQLFQHQTIAQLAAVADTAETPQSEQGLITGEVPLTPIQHWFFEQNLSDPHHWNQAVLLELRQPLEPALIESVLQELLKHHDALRLRFARGEFGWQQAISHPEKVAPLTCIDLSPLPPEEREAAFQTAATQLQGSLNLSEGPLLRAALFDFGKHQPNRLLLVIHHLAVDGVSWRILIEDFQTAYGQISRGETVALPPKTTSFKQWAERLHEWARSPELQAEFDYWFALSHQPISRLPVDFPNAGNLVASEKTVSVALSVEETKLLLQEVPAAYRTQINDVLLTALAQAFERWTGNNSLLLDLEGHGREDIFEGVDLSRTIGWFTAVFPVLLNLEKPAEIGAAIKSVKEQLRAVPNRGIGCGVLRYLNREIAEKLHKLPQAEVSFNYLGQFDQVLPKSSLLMLSSEPSGSIRSPRGNRRYLLEINGFIASGKLQLDWTYSESIHRRESIENLAAGFIESLRSLIQYCQSPDAGGCTPSDFAEFKWSQWSQDDLDNITAILGDM</sequence>
<dbReference type="CDD" id="cd19534">
    <property type="entry name" value="E_NRPS"/>
    <property type="match status" value="1"/>
</dbReference>
<dbReference type="PANTHER" id="PTHR45398">
    <property type="match status" value="1"/>
</dbReference>
<dbReference type="SMART" id="SM01294">
    <property type="entry name" value="PKS_PP_betabranch"/>
    <property type="match status" value="1"/>
</dbReference>
<dbReference type="OrthoDB" id="9778383at2"/>
<dbReference type="GO" id="GO:0043041">
    <property type="term" value="P:amino acid activation for nonribosomal peptide biosynthetic process"/>
    <property type="evidence" value="ECO:0007669"/>
    <property type="project" value="UniProtKB-ARBA"/>
</dbReference>
<evidence type="ECO:0000256" key="1">
    <source>
        <dbReference type="ARBA" id="ARBA00001957"/>
    </source>
</evidence>
<dbReference type="InterPro" id="IPR010071">
    <property type="entry name" value="AA_adenyl_dom"/>
</dbReference>
<evidence type="ECO:0000259" key="7">
    <source>
        <dbReference type="PROSITE" id="PS50075"/>
    </source>
</evidence>
<dbReference type="Pfam" id="PF00668">
    <property type="entry name" value="Condensation"/>
    <property type="match status" value="2"/>
</dbReference>
<feature type="domain" description="Carrier" evidence="7">
    <location>
        <begin position="1006"/>
        <end position="1080"/>
    </location>
</feature>
<dbReference type="PROSITE" id="PS00012">
    <property type="entry name" value="PHOSPHOPANTETHEINE"/>
    <property type="match status" value="1"/>
</dbReference>
<dbReference type="Gene3D" id="3.40.50.980">
    <property type="match status" value="2"/>
</dbReference>
<dbReference type="NCBIfam" id="TIGR01720">
    <property type="entry name" value="NRPS-para261"/>
    <property type="match status" value="1"/>
</dbReference>
<keyword evidence="5" id="KW-0436">Ligase</keyword>
<dbReference type="eggNOG" id="COG1020">
    <property type="taxonomic scope" value="Bacteria"/>
</dbReference>
<dbReference type="Gene3D" id="1.10.1200.10">
    <property type="entry name" value="ACP-like"/>
    <property type="match status" value="1"/>
</dbReference>
<dbReference type="PROSITE" id="PS50075">
    <property type="entry name" value="CARRIER"/>
    <property type="match status" value="1"/>
</dbReference>
<dbReference type="InterPro" id="IPR000873">
    <property type="entry name" value="AMP-dep_synth/lig_dom"/>
</dbReference>
<dbReference type="GO" id="GO:0008610">
    <property type="term" value="P:lipid biosynthetic process"/>
    <property type="evidence" value="ECO:0007669"/>
    <property type="project" value="UniProtKB-ARBA"/>
</dbReference>
<dbReference type="Gene3D" id="2.30.38.10">
    <property type="entry name" value="Luciferase, Domain 3"/>
    <property type="match status" value="1"/>
</dbReference>
<dbReference type="SUPFAM" id="SSF56801">
    <property type="entry name" value="Acetyl-CoA synthetase-like"/>
    <property type="match status" value="1"/>
</dbReference>
<keyword evidence="8" id="KW-0413">Isomerase</keyword>
<evidence type="ECO:0000256" key="5">
    <source>
        <dbReference type="ARBA" id="ARBA00022598"/>
    </source>
</evidence>
<evidence type="ECO:0000313" key="8">
    <source>
        <dbReference type="EMBL" id="AFZ09438.1"/>
    </source>
</evidence>
<dbReference type="GO" id="GO:0031177">
    <property type="term" value="F:phosphopantetheine binding"/>
    <property type="evidence" value="ECO:0007669"/>
    <property type="project" value="InterPro"/>
</dbReference>
<dbReference type="FunFam" id="3.40.50.980:FF:000001">
    <property type="entry name" value="Non-ribosomal peptide synthetase"/>
    <property type="match status" value="1"/>
</dbReference>
<dbReference type="PROSITE" id="PS00455">
    <property type="entry name" value="AMP_BINDING"/>
    <property type="match status" value="1"/>
</dbReference>
<dbReference type="FunFam" id="3.30.559.30:FF:000001">
    <property type="entry name" value="Non-ribosomal peptide synthetase"/>
    <property type="match status" value="1"/>
</dbReference>
<dbReference type="GO" id="GO:0016874">
    <property type="term" value="F:ligase activity"/>
    <property type="evidence" value="ECO:0007669"/>
    <property type="project" value="UniProtKB-KW"/>
</dbReference>
<dbReference type="Gene3D" id="3.30.300.30">
    <property type="match status" value="1"/>
</dbReference>
<dbReference type="PATRIC" id="fig|179408.3.peg.6478"/>
<name>K9VMV8_9CYAN</name>
<dbReference type="RefSeq" id="WP_015178660.1">
    <property type="nucleotide sequence ID" value="NC_019729.1"/>
</dbReference>
<dbReference type="FunFam" id="3.40.50.980:FF:000002">
    <property type="entry name" value="Enterobactin synthetase component F"/>
    <property type="match status" value="1"/>
</dbReference>
<dbReference type="InterPro" id="IPR020845">
    <property type="entry name" value="AMP-binding_CS"/>
</dbReference>
<gene>
    <name evidence="8" type="ORF">Osc7112_5184</name>
</gene>
<dbReference type="Pfam" id="PF00501">
    <property type="entry name" value="AMP-binding"/>
    <property type="match status" value="1"/>
</dbReference>
<dbReference type="FunFam" id="2.30.38.10:FF:000001">
    <property type="entry name" value="Non-ribosomal peptide synthetase PvdI"/>
    <property type="match status" value="1"/>
</dbReference>
<dbReference type="InterPro" id="IPR025110">
    <property type="entry name" value="AMP-bd_C"/>
</dbReference>
<dbReference type="SUPFAM" id="SSF47336">
    <property type="entry name" value="ACP-like"/>
    <property type="match status" value="1"/>
</dbReference>
<dbReference type="STRING" id="179408.Osc7112_5184"/>
<dbReference type="KEGG" id="oni:Osc7112_5184"/>
<dbReference type="InterPro" id="IPR045851">
    <property type="entry name" value="AMP-bd_C_sf"/>
</dbReference>
<organism evidence="8 9">
    <name type="scientific">Phormidium nigroviride PCC 7112</name>
    <dbReference type="NCBI Taxonomy" id="179408"/>
    <lineage>
        <taxon>Bacteria</taxon>
        <taxon>Bacillati</taxon>
        <taxon>Cyanobacteriota</taxon>
        <taxon>Cyanophyceae</taxon>
        <taxon>Oscillatoriophycideae</taxon>
        <taxon>Oscillatoriales</taxon>
        <taxon>Oscillatoriaceae</taxon>
        <taxon>Phormidium</taxon>
    </lineage>
</organism>
<dbReference type="GO" id="GO:0017000">
    <property type="term" value="P:antibiotic biosynthetic process"/>
    <property type="evidence" value="ECO:0007669"/>
    <property type="project" value="UniProtKB-KW"/>
</dbReference>
<dbReference type="NCBIfam" id="TIGR01733">
    <property type="entry name" value="AA-adenyl-dom"/>
    <property type="match status" value="1"/>
</dbReference>
<evidence type="ECO:0000256" key="6">
    <source>
        <dbReference type="ARBA" id="ARBA00023194"/>
    </source>
</evidence>
<protein>
    <submittedName>
        <fullName evidence="8">Amino acid adenylation domain protein</fullName>
        <ecNumber evidence="8">5.1.1.12</ecNumber>
    </submittedName>
</protein>
<dbReference type="Proteomes" id="UP000010478">
    <property type="component" value="Chromosome"/>
</dbReference>
<dbReference type="FunFam" id="1.10.1200.10:FF:000005">
    <property type="entry name" value="Nonribosomal peptide synthetase 1"/>
    <property type="match status" value="1"/>
</dbReference>
<dbReference type="HOGENOM" id="CLU_000022_2_2_3"/>
<dbReference type="GO" id="GO:0044550">
    <property type="term" value="P:secondary metabolite biosynthetic process"/>
    <property type="evidence" value="ECO:0007669"/>
    <property type="project" value="UniProtKB-ARBA"/>
</dbReference>
<dbReference type="InterPro" id="IPR009081">
    <property type="entry name" value="PP-bd_ACP"/>
</dbReference>
<dbReference type="EMBL" id="CP003614">
    <property type="protein sequence ID" value="AFZ09438.1"/>
    <property type="molecule type" value="Genomic_DNA"/>
</dbReference>
<dbReference type="SMART" id="SM00823">
    <property type="entry name" value="PKS_PP"/>
    <property type="match status" value="1"/>
</dbReference>
<accession>K9VMV8</accession>
<keyword evidence="3" id="KW-0596">Phosphopantetheine</keyword>
<keyword evidence="4" id="KW-0597">Phosphoprotein</keyword>
<evidence type="ECO:0000256" key="4">
    <source>
        <dbReference type="ARBA" id="ARBA00022553"/>
    </source>
</evidence>
<dbReference type="EC" id="5.1.1.12" evidence="8"/>
<dbReference type="FunFam" id="3.40.50.12780:FF:000012">
    <property type="entry name" value="Non-ribosomal peptide synthetase"/>
    <property type="match status" value="1"/>
</dbReference>
<evidence type="ECO:0000256" key="3">
    <source>
        <dbReference type="ARBA" id="ARBA00022450"/>
    </source>
</evidence>
<reference evidence="8 9" key="1">
    <citation type="submission" date="2012-05" db="EMBL/GenBank/DDBJ databases">
        <title>Finished chromosome of genome of Oscillatoria sp. PCC 7112.</title>
        <authorList>
            <consortium name="US DOE Joint Genome Institute"/>
            <person name="Gugger M."/>
            <person name="Coursin T."/>
            <person name="Rippka R."/>
            <person name="Tandeau De Marsac N."/>
            <person name="Huntemann M."/>
            <person name="Wei C.-L."/>
            <person name="Han J."/>
            <person name="Detter J.C."/>
            <person name="Han C."/>
            <person name="Tapia R."/>
            <person name="Davenport K."/>
            <person name="Daligault H."/>
            <person name="Erkkila T."/>
            <person name="Gu W."/>
            <person name="Munk A.C.C."/>
            <person name="Teshima H."/>
            <person name="Xu Y."/>
            <person name="Chain P."/>
            <person name="Chen A."/>
            <person name="Krypides N."/>
            <person name="Mavromatis K."/>
            <person name="Markowitz V."/>
            <person name="Szeto E."/>
            <person name="Ivanova N."/>
            <person name="Mikhailova N."/>
            <person name="Ovchinnikova G."/>
            <person name="Pagani I."/>
            <person name="Pati A."/>
            <person name="Goodwin L."/>
            <person name="Peters L."/>
            <person name="Pitluck S."/>
            <person name="Woyke T."/>
            <person name="Kerfeld C."/>
        </authorList>
    </citation>
    <scope>NUCLEOTIDE SEQUENCE [LARGE SCALE GENOMIC DNA]</scope>
    <source>
        <strain evidence="8 9">PCC 7112</strain>
    </source>
</reference>
<dbReference type="PANTHER" id="PTHR45398:SF1">
    <property type="entry name" value="ENZYME, PUTATIVE (JCVI)-RELATED"/>
    <property type="match status" value="1"/>
</dbReference>
<dbReference type="Pfam" id="PF13193">
    <property type="entry name" value="AMP-binding_C"/>
    <property type="match status" value="1"/>
</dbReference>
<dbReference type="InterPro" id="IPR001242">
    <property type="entry name" value="Condensation_dom"/>
</dbReference>
<evidence type="ECO:0000313" key="9">
    <source>
        <dbReference type="Proteomes" id="UP000010478"/>
    </source>
</evidence>
<dbReference type="Gene3D" id="3.30.559.30">
    <property type="entry name" value="Nonribosomal peptide synthetase, condensation domain"/>
    <property type="match status" value="2"/>
</dbReference>
<keyword evidence="6" id="KW-0045">Antibiotic biosynthesis</keyword>
<dbReference type="InterPro" id="IPR036736">
    <property type="entry name" value="ACP-like_sf"/>
</dbReference>